<evidence type="ECO:0000256" key="2">
    <source>
        <dbReference type="ARBA" id="ARBA00022606"/>
    </source>
</evidence>
<dbReference type="PRINTS" id="PR01415">
    <property type="entry name" value="ANKYRIN"/>
</dbReference>
<evidence type="ECO:0000313" key="9">
    <source>
        <dbReference type="EMBL" id="CAG5079542.1"/>
    </source>
</evidence>
<dbReference type="InterPro" id="IPR002110">
    <property type="entry name" value="Ankyrin_rpt"/>
</dbReference>
<dbReference type="InterPro" id="IPR036770">
    <property type="entry name" value="Ankyrin_rpt-contain_sf"/>
</dbReference>
<evidence type="ECO:0000256" key="6">
    <source>
        <dbReference type="ARBA" id="ARBA00023180"/>
    </source>
</evidence>
<gene>
    <name evidence="9" type="ORF">HICCMSTLAB_LOCUS3038</name>
</gene>
<evidence type="ECO:0000256" key="5">
    <source>
        <dbReference type="ARBA" id="ARBA00023065"/>
    </source>
</evidence>
<dbReference type="OrthoDB" id="194358at2759"/>
<evidence type="ECO:0000256" key="4">
    <source>
        <dbReference type="ARBA" id="ARBA00023043"/>
    </source>
</evidence>
<keyword evidence="6" id="KW-0325">Glycoprotein</keyword>
<protein>
    <submittedName>
        <fullName evidence="9">Similar to FPV014: Putative ankyrin repeat protein FPV014 (Fowlpox virus (Strain NVSL))</fullName>
    </submittedName>
</protein>
<dbReference type="AlphaFoldDB" id="A0A8J2H7G6"/>
<comment type="caution">
    <text evidence="9">The sequence shown here is derived from an EMBL/GenBank/DDBJ whole genome shotgun (WGS) entry which is preliminary data.</text>
</comment>
<accession>A0A8J2H7G6</accession>
<feature type="repeat" description="ANK" evidence="8">
    <location>
        <begin position="146"/>
        <end position="178"/>
    </location>
</feature>
<dbReference type="PANTHER" id="PTHR47143:SF1">
    <property type="entry name" value="ION_TRANS DOMAIN-CONTAINING PROTEIN"/>
    <property type="match status" value="1"/>
</dbReference>
<feature type="repeat" description="ANK" evidence="8">
    <location>
        <begin position="78"/>
        <end position="107"/>
    </location>
</feature>
<dbReference type="PANTHER" id="PTHR47143">
    <property type="entry name" value="TRANSIENT RECEPTOR POTENTIAL CATION CHANNEL PROTEIN PAINLESS"/>
    <property type="match status" value="1"/>
</dbReference>
<evidence type="ECO:0000256" key="8">
    <source>
        <dbReference type="PROSITE-ProRule" id="PRU00023"/>
    </source>
</evidence>
<feature type="repeat" description="ANK" evidence="8">
    <location>
        <begin position="248"/>
        <end position="280"/>
    </location>
</feature>
<evidence type="ECO:0000313" key="10">
    <source>
        <dbReference type="Proteomes" id="UP000786811"/>
    </source>
</evidence>
<keyword evidence="3" id="KW-0677">Repeat</keyword>
<evidence type="ECO:0000256" key="3">
    <source>
        <dbReference type="ARBA" id="ARBA00022737"/>
    </source>
</evidence>
<keyword evidence="4 8" id="KW-0040">ANK repeat</keyword>
<name>A0A8J2H7G6_COTCN</name>
<dbReference type="SUPFAM" id="SSF48403">
    <property type="entry name" value="Ankyrin repeat"/>
    <property type="match status" value="1"/>
</dbReference>
<organism evidence="9 10">
    <name type="scientific">Cotesia congregata</name>
    <name type="common">Parasitoid wasp</name>
    <name type="synonym">Apanteles congregatus</name>
    <dbReference type="NCBI Taxonomy" id="51543"/>
    <lineage>
        <taxon>Eukaryota</taxon>
        <taxon>Metazoa</taxon>
        <taxon>Ecdysozoa</taxon>
        <taxon>Arthropoda</taxon>
        <taxon>Hexapoda</taxon>
        <taxon>Insecta</taxon>
        <taxon>Pterygota</taxon>
        <taxon>Neoptera</taxon>
        <taxon>Endopterygota</taxon>
        <taxon>Hymenoptera</taxon>
        <taxon>Apocrita</taxon>
        <taxon>Ichneumonoidea</taxon>
        <taxon>Braconidae</taxon>
        <taxon>Microgastrinae</taxon>
        <taxon>Cotesia</taxon>
    </lineage>
</organism>
<dbReference type="Proteomes" id="UP000786811">
    <property type="component" value="Unassembled WGS sequence"/>
</dbReference>
<keyword evidence="2" id="KW-0716">Sensory transduction</keyword>
<dbReference type="GO" id="GO:0034220">
    <property type="term" value="P:monoatomic ion transmembrane transport"/>
    <property type="evidence" value="ECO:0007669"/>
    <property type="project" value="UniProtKB-KW"/>
</dbReference>
<dbReference type="EMBL" id="CAJNRD030001117">
    <property type="protein sequence ID" value="CAG5079542.1"/>
    <property type="molecule type" value="Genomic_DNA"/>
</dbReference>
<keyword evidence="10" id="KW-1185">Reference proteome</keyword>
<sequence length="453" mass="51864">MGVCRHQRSVADEKYRETRDKVKLGIEDVNTRVPLQTDLSSRPTILQCAIDNNDEEFIDFLLSKEGIQINLSTRCYGTALHHAIEKGKHNIVRKLVNAGADVNAVCMSRYDFMNPLQLAIRKHQIKISEFLVSRGADPLTLLRSTSSISPLRMAVREGKEEIVKFLIKHGADINEKSTHFESLLIDAVRHRNNKIVKYLLDSDVDPNFPSNGGCNVTPLHIAIDTNNVDAVKLLLNHDNIDINRVTSNGNSVLDYAIFTDDITIVKSLLHAGIDFNKVAASYFDDSRSFCDVIPLIRRHTVKLSAANLYVMNKTLNDIIDRNQYAKNYRQKCYAEVDSMRKTKIANTNISFYDVLQKSIHAIAHFLSCINIKDDDPIYDEYELKEKFPLYSGMIYFKLNKAKQRHHLLENVDDLIFETLSRDLPYTIVRNISCFFSNRELKQLNEKIITDLKK</sequence>
<dbReference type="Pfam" id="PF12796">
    <property type="entry name" value="Ank_2"/>
    <property type="match status" value="2"/>
</dbReference>
<keyword evidence="1" id="KW-0813">Transport</keyword>
<feature type="repeat" description="ANK" evidence="8">
    <location>
        <begin position="214"/>
        <end position="237"/>
    </location>
</feature>
<keyword evidence="5" id="KW-0406">Ion transport</keyword>
<dbReference type="Pfam" id="PF00023">
    <property type="entry name" value="Ank"/>
    <property type="match status" value="1"/>
</dbReference>
<proteinExistence type="predicted"/>
<dbReference type="GO" id="GO:1902495">
    <property type="term" value="C:transmembrane transporter complex"/>
    <property type="evidence" value="ECO:0007669"/>
    <property type="project" value="TreeGrafter"/>
</dbReference>
<evidence type="ECO:0000256" key="7">
    <source>
        <dbReference type="ARBA" id="ARBA00023303"/>
    </source>
</evidence>
<reference evidence="9" key="1">
    <citation type="submission" date="2021-04" db="EMBL/GenBank/DDBJ databases">
        <authorList>
            <person name="Chebbi M.A.C M."/>
        </authorList>
    </citation>
    <scope>NUCLEOTIDE SEQUENCE</scope>
</reference>
<dbReference type="Gene3D" id="1.25.40.20">
    <property type="entry name" value="Ankyrin repeat-containing domain"/>
    <property type="match status" value="2"/>
</dbReference>
<dbReference type="PROSITE" id="PS50297">
    <property type="entry name" value="ANK_REP_REGION"/>
    <property type="match status" value="4"/>
</dbReference>
<dbReference type="GO" id="GO:0022857">
    <property type="term" value="F:transmembrane transporter activity"/>
    <property type="evidence" value="ECO:0007669"/>
    <property type="project" value="TreeGrafter"/>
</dbReference>
<dbReference type="InterPro" id="IPR052076">
    <property type="entry name" value="TRP_cation_channel"/>
</dbReference>
<dbReference type="PROSITE" id="PS50088">
    <property type="entry name" value="ANK_REPEAT"/>
    <property type="match status" value="4"/>
</dbReference>
<keyword evidence="7" id="KW-0407">Ion channel</keyword>
<dbReference type="SMART" id="SM00248">
    <property type="entry name" value="ANK"/>
    <property type="match status" value="7"/>
</dbReference>
<evidence type="ECO:0000256" key="1">
    <source>
        <dbReference type="ARBA" id="ARBA00022448"/>
    </source>
</evidence>